<dbReference type="InterPro" id="IPR013783">
    <property type="entry name" value="Ig-like_fold"/>
</dbReference>
<proteinExistence type="predicted"/>
<keyword evidence="8" id="KW-0675">Receptor</keyword>
<keyword evidence="4" id="KW-0732">Signal</keyword>
<evidence type="ECO:0000256" key="6">
    <source>
        <dbReference type="ARBA" id="ARBA00023136"/>
    </source>
</evidence>
<dbReference type="Ensembl" id="ENSPRET00000027911.1">
    <property type="protein sequence ID" value="ENSPREP00000027610.1"/>
    <property type="gene ID" value="ENSPREG00000018678.1"/>
</dbReference>
<dbReference type="GO" id="GO:0006955">
    <property type="term" value="P:immune response"/>
    <property type="evidence" value="ECO:0007669"/>
    <property type="project" value="TreeGrafter"/>
</dbReference>
<evidence type="ECO:0000256" key="5">
    <source>
        <dbReference type="ARBA" id="ARBA00022989"/>
    </source>
</evidence>
<reference evidence="11" key="2">
    <citation type="submission" date="2025-08" db="UniProtKB">
        <authorList>
            <consortium name="Ensembl"/>
        </authorList>
    </citation>
    <scope>IDENTIFICATION</scope>
    <source>
        <strain evidence="11">Guanapo</strain>
    </source>
</reference>
<evidence type="ECO:0000256" key="4">
    <source>
        <dbReference type="ARBA" id="ARBA00022729"/>
    </source>
</evidence>
<evidence type="ECO:0000313" key="11">
    <source>
        <dbReference type="Ensembl" id="ENSPREP00000027610.1"/>
    </source>
</evidence>
<keyword evidence="5" id="KW-1133">Transmembrane helix</keyword>
<keyword evidence="9" id="KW-0325">Glycoprotein</keyword>
<dbReference type="GO" id="GO:0042102">
    <property type="term" value="P:positive regulation of T cell proliferation"/>
    <property type="evidence" value="ECO:0007669"/>
    <property type="project" value="TreeGrafter"/>
</dbReference>
<keyword evidence="10" id="KW-0393">Immunoglobulin domain</keyword>
<evidence type="ECO:0000256" key="10">
    <source>
        <dbReference type="ARBA" id="ARBA00023319"/>
    </source>
</evidence>
<dbReference type="GeneTree" id="ENSGT01120000274444"/>
<dbReference type="GO" id="GO:0031295">
    <property type="term" value="P:T cell costimulation"/>
    <property type="evidence" value="ECO:0007669"/>
    <property type="project" value="TreeGrafter"/>
</dbReference>
<dbReference type="InterPro" id="IPR051713">
    <property type="entry name" value="T-cell_Activation_Regulation"/>
</dbReference>
<evidence type="ECO:0000256" key="2">
    <source>
        <dbReference type="ARBA" id="ARBA00022475"/>
    </source>
</evidence>
<dbReference type="PANTHER" id="PTHR25466:SF14">
    <property type="entry name" value="BUTYROPHILIN SUBFAMILY 2 MEMBER A2-LIKE-RELATED"/>
    <property type="match status" value="1"/>
</dbReference>
<dbReference type="AlphaFoldDB" id="A0A3P9Q0M8"/>
<keyword evidence="12" id="KW-1185">Reference proteome</keyword>
<keyword evidence="3" id="KW-0812">Transmembrane</keyword>
<evidence type="ECO:0000256" key="8">
    <source>
        <dbReference type="ARBA" id="ARBA00023170"/>
    </source>
</evidence>
<name>A0A3P9Q0M8_POERE</name>
<accession>A0A3P9Q0M8</accession>
<evidence type="ECO:0000256" key="9">
    <source>
        <dbReference type="ARBA" id="ARBA00023180"/>
    </source>
</evidence>
<dbReference type="PANTHER" id="PTHR25466">
    <property type="entry name" value="T-LYMPHOCYTE ACTIVATION ANTIGEN"/>
    <property type="match status" value="1"/>
</dbReference>
<reference evidence="12" key="1">
    <citation type="submission" date="2013-11" db="EMBL/GenBank/DDBJ databases">
        <title>The genomic landscape of the Guanapo guppy.</title>
        <authorList>
            <person name="Kuenstner A."/>
            <person name="Dreyer C."/>
        </authorList>
    </citation>
    <scope>NUCLEOTIDE SEQUENCE</scope>
    <source>
        <strain evidence="12">Guanapo</strain>
    </source>
</reference>
<evidence type="ECO:0000256" key="1">
    <source>
        <dbReference type="ARBA" id="ARBA00004251"/>
    </source>
</evidence>
<dbReference type="Proteomes" id="UP000242638">
    <property type="component" value="Unassembled WGS sequence"/>
</dbReference>
<keyword evidence="6" id="KW-0472">Membrane</keyword>
<organism evidence="11 12">
    <name type="scientific">Poecilia reticulata</name>
    <name type="common">Guppy</name>
    <name type="synonym">Acanthophacelus reticulatus</name>
    <dbReference type="NCBI Taxonomy" id="8081"/>
    <lineage>
        <taxon>Eukaryota</taxon>
        <taxon>Metazoa</taxon>
        <taxon>Chordata</taxon>
        <taxon>Craniata</taxon>
        <taxon>Vertebrata</taxon>
        <taxon>Euteleostomi</taxon>
        <taxon>Actinopterygii</taxon>
        <taxon>Neopterygii</taxon>
        <taxon>Teleostei</taxon>
        <taxon>Neoteleostei</taxon>
        <taxon>Acanthomorphata</taxon>
        <taxon>Ovalentaria</taxon>
        <taxon>Atherinomorphae</taxon>
        <taxon>Cyprinodontiformes</taxon>
        <taxon>Poeciliidae</taxon>
        <taxon>Poeciliinae</taxon>
        <taxon>Poecilia</taxon>
    </lineage>
</organism>
<evidence type="ECO:0000256" key="7">
    <source>
        <dbReference type="ARBA" id="ARBA00023157"/>
    </source>
</evidence>
<protein>
    <recommendedName>
        <fullName evidence="13">Ig-like domain-containing protein</fullName>
    </recommendedName>
</protein>
<comment type="subcellular location">
    <subcellularLocation>
        <location evidence="1">Cell membrane</location>
        <topology evidence="1">Single-pass type I membrane protein</topology>
    </subcellularLocation>
</comment>
<keyword evidence="2" id="KW-1003">Cell membrane</keyword>
<keyword evidence="7" id="KW-1015">Disulfide bond</keyword>
<sequence>MLSLSDSLLFFFVLVLTVAAGILCYFRHRVESVLLPCRTKVHLPGNGKVEWRDGDNDVVHVYQKGSDQHGEQGQYYRNRTKMNEDPLNTGNLSLTLRYPEVSDGYTCRVYIYSRDGEILMEKQVELRFRCQQVEVEEGAESVLLPFEETLELLAGDKVEWRLCDVQNAVSNKLEPIIIFVSLPQGPQWTSLAPDLKRVNGESVHVLVCVSWPMRGCW</sequence>
<reference evidence="11" key="3">
    <citation type="submission" date="2025-09" db="UniProtKB">
        <authorList>
            <consortium name="Ensembl"/>
        </authorList>
    </citation>
    <scope>IDENTIFICATION</scope>
    <source>
        <strain evidence="11">Guanapo</strain>
    </source>
</reference>
<dbReference type="GO" id="GO:0009897">
    <property type="term" value="C:external side of plasma membrane"/>
    <property type="evidence" value="ECO:0007669"/>
    <property type="project" value="TreeGrafter"/>
</dbReference>
<dbReference type="GO" id="GO:0042130">
    <property type="term" value="P:negative regulation of T cell proliferation"/>
    <property type="evidence" value="ECO:0007669"/>
    <property type="project" value="TreeGrafter"/>
</dbReference>
<dbReference type="GO" id="GO:0007166">
    <property type="term" value="P:cell surface receptor signaling pathway"/>
    <property type="evidence" value="ECO:0007669"/>
    <property type="project" value="TreeGrafter"/>
</dbReference>
<evidence type="ECO:0000313" key="12">
    <source>
        <dbReference type="Proteomes" id="UP000242638"/>
    </source>
</evidence>
<evidence type="ECO:0000256" key="3">
    <source>
        <dbReference type="ARBA" id="ARBA00022692"/>
    </source>
</evidence>
<dbReference type="SUPFAM" id="SSF48726">
    <property type="entry name" value="Immunoglobulin"/>
    <property type="match status" value="1"/>
</dbReference>
<evidence type="ECO:0008006" key="13">
    <source>
        <dbReference type="Google" id="ProtNLM"/>
    </source>
</evidence>
<dbReference type="Gene3D" id="2.60.40.10">
    <property type="entry name" value="Immunoglobulins"/>
    <property type="match status" value="1"/>
</dbReference>
<dbReference type="InterPro" id="IPR036179">
    <property type="entry name" value="Ig-like_dom_sf"/>
</dbReference>
<dbReference type="GO" id="GO:0071222">
    <property type="term" value="P:cellular response to lipopolysaccharide"/>
    <property type="evidence" value="ECO:0007669"/>
    <property type="project" value="TreeGrafter"/>
</dbReference>